<organism evidence="2 4">
    <name type="scientific">Halanaerobium saccharolyticum</name>
    <dbReference type="NCBI Taxonomy" id="43595"/>
    <lineage>
        <taxon>Bacteria</taxon>
        <taxon>Bacillati</taxon>
        <taxon>Bacillota</taxon>
        <taxon>Clostridia</taxon>
        <taxon>Halanaerobiales</taxon>
        <taxon>Halanaerobiaceae</taxon>
        <taxon>Halanaerobium</taxon>
    </lineage>
</organism>
<dbReference type="AlphaFoldDB" id="A0A2T5RRL8"/>
<dbReference type="EMBL" id="SNXX01000007">
    <property type="protein sequence ID" value="TDP96890.1"/>
    <property type="molecule type" value="Genomic_DNA"/>
</dbReference>
<evidence type="ECO:0000259" key="1">
    <source>
        <dbReference type="Pfam" id="PF01937"/>
    </source>
</evidence>
<accession>A0A2T5RRL8</accession>
<evidence type="ECO:0000313" key="4">
    <source>
        <dbReference type="Proteomes" id="UP000244089"/>
    </source>
</evidence>
<dbReference type="InterPro" id="IPR014444">
    <property type="entry name" value="PH1575-like"/>
</dbReference>
<dbReference type="RefSeq" id="WP_108138051.1">
    <property type="nucleotide sequence ID" value="NZ_QAXS01000002.1"/>
</dbReference>
<evidence type="ECO:0000313" key="5">
    <source>
        <dbReference type="Proteomes" id="UP000295176"/>
    </source>
</evidence>
<dbReference type="InterPro" id="IPR002791">
    <property type="entry name" value="ARMT1-like_metal-bd"/>
</dbReference>
<name>A0A2T5RRL8_9FIRM</name>
<dbReference type="Proteomes" id="UP000295176">
    <property type="component" value="Unassembled WGS sequence"/>
</dbReference>
<comment type="caution">
    <text evidence="2">The sequence shown here is derived from an EMBL/GenBank/DDBJ whole genome shotgun (WGS) entry which is preliminary data.</text>
</comment>
<dbReference type="Pfam" id="PF01937">
    <property type="entry name" value="ARMT1-like_dom"/>
    <property type="match status" value="1"/>
</dbReference>
<evidence type="ECO:0000313" key="2">
    <source>
        <dbReference type="EMBL" id="PTW02793.1"/>
    </source>
</evidence>
<sequence>MKMRYDCLPCLFRQTLESARMVTDDEEIIKDILKKYSKMLPELIDSEATAPMIAEEMQGYIKKVSGVSDPYAEIKEKNLDSAFKLLPLVKKEIAEAEDPLLAALLMSAMGNSIDAGVSLNVNIKDNIERALKESFAHSDYQQFLGELKEADELLFIADNTGEAVFDKLLLKKIKEDYDLNITYAVRETAVLNDITAEGALELGIDQYAEIIKSGSKAPGMIMDSASKEFLKHYQKADLVISKGQGNLESLYGIESGIYFLLKAKCDVIAEVLNVNEGDFVFLYS</sequence>
<dbReference type="EMBL" id="QAXS01000002">
    <property type="protein sequence ID" value="PTW02793.1"/>
    <property type="molecule type" value="Genomic_DNA"/>
</dbReference>
<reference evidence="2 4" key="1">
    <citation type="submission" date="2018-04" db="EMBL/GenBank/DDBJ databases">
        <title>Subsurface microbial communities from deep shales in Ohio and West Virginia, USA.</title>
        <authorList>
            <person name="Wrighton K."/>
        </authorList>
    </citation>
    <scope>NUCLEOTIDE SEQUENCE [LARGE SCALE GENOMIC DNA]</scope>
    <source>
        <strain evidence="3 5">MSL 7</strain>
        <strain evidence="2 4">WC1</strain>
    </source>
</reference>
<protein>
    <recommendedName>
        <fullName evidence="1">Damage-control phosphatase ARMT1-like metal-binding domain-containing protein</fullName>
    </recommendedName>
</protein>
<dbReference type="Gene3D" id="1.10.285.20">
    <property type="entry name" value="Uncharacterised protein PF01937, DUF89, domain 2"/>
    <property type="match status" value="1"/>
</dbReference>
<dbReference type="Gene3D" id="1.10.8.380">
    <property type="entry name" value="Uncharacterised protein PF01937, DUF89, domain 1"/>
    <property type="match status" value="1"/>
</dbReference>
<dbReference type="SUPFAM" id="SSF111321">
    <property type="entry name" value="AF1104-like"/>
    <property type="match status" value="1"/>
</dbReference>
<dbReference type="Gene3D" id="3.40.50.10880">
    <property type="entry name" value="Uncharacterised protein PF01937, DUF89, domain 3"/>
    <property type="match status" value="1"/>
</dbReference>
<gene>
    <name evidence="3" type="ORF">C7957_10786</name>
    <name evidence="2" type="ORF">C8C76_102115</name>
</gene>
<feature type="domain" description="Damage-control phosphatase ARMT1-like metal-binding" evidence="1">
    <location>
        <begin position="5"/>
        <end position="278"/>
    </location>
</feature>
<dbReference type="OrthoDB" id="9796465at2"/>
<dbReference type="Proteomes" id="UP000244089">
    <property type="component" value="Unassembled WGS sequence"/>
</dbReference>
<dbReference type="InterPro" id="IPR036075">
    <property type="entry name" value="ARMT-1-like_metal-bd_sf"/>
</dbReference>
<evidence type="ECO:0000313" key="3">
    <source>
        <dbReference type="EMBL" id="TDP96890.1"/>
    </source>
</evidence>
<proteinExistence type="predicted"/>
<dbReference type="PIRSF" id="PIRSF006593">
    <property type="entry name" value="UCP006593"/>
    <property type="match status" value="1"/>
</dbReference>